<dbReference type="InterPro" id="IPR003477">
    <property type="entry name" value="PemK-like"/>
</dbReference>
<reference evidence="1 2" key="1">
    <citation type="submission" date="2023-09" db="EMBL/GenBank/DDBJ databases">
        <title>Pyrofollis japonicus gen. nov. sp. nov., a novel member of the family Pyrodictiaceae isolated from the Iheya North hydrothermal field.</title>
        <authorList>
            <person name="Miyazaki U."/>
            <person name="Sanari M."/>
            <person name="Tame A."/>
            <person name="Kitajima M."/>
            <person name="Okamoto A."/>
            <person name="Sawayama S."/>
            <person name="Miyazaki J."/>
            <person name="Takai K."/>
            <person name="Nakagawa S."/>
        </authorList>
    </citation>
    <scope>NUCLEOTIDE SEQUENCE [LARGE SCALE GENOMIC DNA]</scope>
    <source>
        <strain evidence="1 2">AV2</strain>
    </source>
</reference>
<gene>
    <name evidence="1" type="ORF">PABY_12460</name>
</gene>
<dbReference type="RefSeq" id="WP_338248295.1">
    <property type="nucleotide sequence ID" value="NZ_AP028907.1"/>
</dbReference>
<accession>A0ABN6ZN50</accession>
<evidence type="ECO:0000313" key="1">
    <source>
        <dbReference type="EMBL" id="BES81679.1"/>
    </source>
</evidence>
<keyword evidence="2" id="KW-1185">Reference proteome</keyword>
<protein>
    <recommendedName>
        <fullName evidence="3">Type II toxin-antitoxin system PemK/MazF family toxin</fullName>
    </recommendedName>
</protein>
<evidence type="ECO:0000313" key="2">
    <source>
        <dbReference type="Proteomes" id="UP001341135"/>
    </source>
</evidence>
<dbReference type="Gene3D" id="2.30.30.110">
    <property type="match status" value="1"/>
</dbReference>
<evidence type="ECO:0008006" key="3">
    <source>
        <dbReference type="Google" id="ProtNLM"/>
    </source>
</evidence>
<name>A0ABN6ZN50_9CREN</name>
<dbReference type="Pfam" id="PF02452">
    <property type="entry name" value="PemK_toxin"/>
    <property type="match status" value="1"/>
</dbReference>
<dbReference type="Proteomes" id="UP001341135">
    <property type="component" value="Chromosome"/>
</dbReference>
<dbReference type="InterPro" id="IPR011067">
    <property type="entry name" value="Plasmid_toxin/cell-grow_inhib"/>
</dbReference>
<sequence>MQKNSSRYRQGDIVLLELPFTDLLGSKLRPVLVVNALDLGEDLIVAKITGTPGRHRVPITQKDLEEGKLKKTSYVDCSTIFTVEKRLVIKRIGRLREDAIDVVKGELRRVLGL</sequence>
<dbReference type="EMBL" id="AP028907">
    <property type="protein sequence ID" value="BES81679.1"/>
    <property type="molecule type" value="Genomic_DNA"/>
</dbReference>
<organism evidence="1 2">
    <name type="scientific">Pyrodictium abyssi</name>
    <dbReference type="NCBI Taxonomy" id="54256"/>
    <lineage>
        <taxon>Archaea</taxon>
        <taxon>Thermoproteota</taxon>
        <taxon>Thermoprotei</taxon>
        <taxon>Desulfurococcales</taxon>
        <taxon>Pyrodictiaceae</taxon>
        <taxon>Pyrodictium</taxon>
    </lineage>
</organism>
<dbReference type="SUPFAM" id="SSF50118">
    <property type="entry name" value="Cell growth inhibitor/plasmid maintenance toxic component"/>
    <property type="match status" value="1"/>
</dbReference>
<proteinExistence type="predicted"/>
<dbReference type="GeneID" id="89289263"/>